<comment type="subcellular location">
    <subcellularLocation>
        <location evidence="5">Bacterial microcompartment</location>
    </subcellularLocation>
</comment>
<dbReference type="GO" id="GO:0046336">
    <property type="term" value="P:ethanolamine catabolic process"/>
    <property type="evidence" value="ECO:0007669"/>
    <property type="project" value="UniProtKB-UniRule"/>
</dbReference>
<dbReference type="RefSeq" id="WP_100341836.1">
    <property type="nucleotide sequence ID" value="NZ_PGFJ01000002.1"/>
</dbReference>
<dbReference type="Gene3D" id="3.40.50.11240">
    <property type="entry name" value="Ethanolamine ammonia-lyase light chain (EutC)"/>
    <property type="match status" value="1"/>
</dbReference>
<dbReference type="InterPro" id="IPR042251">
    <property type="entry name" value="EutC_C"/>
</dbReference>
<proteinExistence type="inferred from homology"/>
<comment type="function">
    <text evidence="5">Catalyzes the deamination of various vicinal amino-alcohols to oxo compounds. Allows this organism to utilize ethanolamine as the sole source of nitrogen and carbon in the presence of external vitamin B12.</text>
</comment>
<evidence type="ECO:0000256" key="5">
    <source>
        <dbReference type="HAMAP-Rule" id="MF_00601"/>
    </source>
</evidence>
<keyword evidence="1 5" id="KW-0846">Cobalamin</keyword>
<keyword evidence="4 5" id="KW-1283">Bacterial microcompartment</keyword>
<feature type="binding site" evidence="5">
    <location>
        <position position="207"/>
    </location>
    <ligand>
        <name>adenosylcob(III)alamin</name>
        <dbReference type="ChEBI" id="CHEBI:18408"/>
    </ligand>
</feature>
<keyword evidence="2 5" id="KW-0456">Lyase</keyword>
<dbReference type="PANTHER" id="PTHR39330">
    <property type="entry name" value="ETHANOLAMINE AMMONIA-LYASE LIGHT CHAIN"/>
    <property type="match status" value="1"/>
</dbReference>
<evidence type="ECO:0000313" key="7">
    <source>
        <dbReference type="Proteomes" id="UP000242687"/>
    </source>
</evidence>
<dbReference type="GO" id="GO:0009350">
    <property type="term" value="C:ethanolamine ammonia-lyase complex"/>
    <property type="evidence" value="ECO:0007669"/>
    <property type="project" value="UniProtKB-UniRule"/>
</dbReference>
<comment type="cofactor">
    <cofactor evidence="5">
        <name>adenosylcob(III)alamin</name>
        <dbReference type="ChEBI" id="CHEBI:18408"/>
    </cofactor>
    <text evidence="5">Binds between the large and small subunits.</text>
</comment>
<evidence type="ECO:0000313" key="6">
    <source>
        <dbReference type="EMBL" id="PJJ79502.1"/>
    </source>
</evidence>
<evidence type="ECO:0000256" key="3">
    <source>
        <dbReference type="ARBA" id="ARBA00023285"/>
    </source>
</evidence>
<dbReference type="GO" id="GO:0031471">
    <property type="term" value="C:ethanolamine degradation polyhedral organelle"/>
    <property type="evidence" value="ECO:0007669"/>
    <property type="project" value="UniProtKB-UniRule"/>
</dbReference>
<dbReference type="InterPro" id="IPR042255">
    <property type="entry name" value="EutC_N"/>
</dbReference>
<name>A0A2H9VME9_9SPHI</name>
<dbReference type="EMBL" id="PGFJ01000002">
    <property type="protein sequence ID" value="PJJ79502.1"/>
    <property type="molecule type" value="Genomic_DNA"/>
</dbReference>
<comment type="catalytic activity">
    <reaction evidence="5">
        <text>ethanolamine = acetaldehyde + NH4(+)</text>
        <dbReference type="Rhea" id="RHEA:15313"/>
        <dbReference type="ChEBI" id="CHEBI:15343"/>
        <dbReference type="ChEBI" id="CHEBI:28938"/>
        <dbReference type="ChEBI" id="CHEBI:57603"/>
        <dbReference type="EC" id="4.3.1.7"/>
    </reaction>
</comment>
<comment type="pathway">
    <text evidence="5">Amine and polyamine degradation; ethanolamine degradation.</text>
</comment>
<keyword evidence="7" id="KW-1185">Reference proteome</keyword>
<gene>
    <name evidence="5" type="primary">eutC</name>
    <name evidence="6" type="ORF">CLV57_2636</name>
</gene>
<feature type="binding site" evidence="5">
    <location>
        <position position="178"/>
    </location>
    <ligand>
        <name>adenosylcob(III)alamin</name>
        <dbReference type="ChEBI" id="CHEBI:18408"/>
    </ligand>
</feature>
<dbReference type="Gene3D" id="1.10.30.40">
    <property type="entry name" value="Ethanolamine ammonia-lyase light chain (EutC), N-terminal domain"/>
    <property type="match status" value="1"/>
</dbReference>
<accession>A0A2H9VME9</accession>
<dbReference type="NCBIfam" id="NF003971">
    <property type="entry name" value="PRK05465.1"/>
    <property type="match status" value="1"/>
</dbReference>
<sequence>MKKEGLAKHNILEPLKAFTPARIALGRAGTGIPLKAFQAFKLAHAHARDAVYSELDIDGLNEKLSVFDLPVIHLHSAAAYREQYLQRPDLGRKLNEESAEEIKKYYSPCDVAIVIADGLSAMAVNNQVVKLVKSLLALLQDANFQTAPLTLVKQGRVAIADEIGLALGARLSLIIIGERPGLSSGYSAGVYITYQPKPGLTDECRNCVSNIHAQGLSGKIAAEKIFYLIQEAFKYKQTGITLKDNQLLLP</sequence>
<reference evidence="6 7" key="1">
    <citation type="submission" date="2017-11" db="EMBL/GenBank/DDBJ databases">
        <title>Genomic Encyclopedia of Archaeal and Bacterial Type Strains, Phase II (KMG-II): From Individual Species to Whole Genera.</title>
        <authorList>
            <person name="Goeker M."/>
        </authorList>
    </citation>
    <scope>NUCLEOTIDE SEQUENCE [LARGE SCALE GENOMIC DNA]</scope>
    <source>
        <strain evidence="6 7">DSM 28175</strain>
    </source>
</reference>
<keyword evidence="3 5" id="KW-0170">Cobalt</keyword>
<comment type="caution">
    <text evidence="6">The sequence shown here is derived from an EMBL/GenBank/DDBJ whole genome shotgun (WGS) entry which is preliminary data.</text>
</comment>
<evidence type="ECO:0000256" key="4">
    <source>
        <dbReference type="ARBA" id="ARBA00024446"/>
    </source>
</evidence>
<dbReference type="PIRSF" id="PIRSF018982">
    <property type="entry name" value="EutC"/>
    <property type="match status" value="1"/>
</dbReference>
<dbReference type="UniPathway" id="UPA00560"/>
<dbReference type="Proteomes" id="UP000242687">
    <property type="component" value="Unassembled WGS sequence"/>
</dbReference>
<dbReference type="InterPro" id="IPR009246">
    <property type="entry name" value="EutC"/>
</dbReference>
<protein>
    <recommendedName>
        <fullName evidence="5">Ethanolamine ammonia-lyase small subunit</fullName>
        <shortName evidence="5">EAL small subunit</shortName>
        <ecNumber evidence="5">4.3.1.7</ecNumber>
    </recommendedName>
</protein>
<comment type="subunit">
    <text evidence="5">The basic unit is a heterodimer which dimerizes to form tetramers. The heterotetramers trimerize; 6 large subunits form a core ring with 6 small subunits projecting outwards.</text>
</comment>
<comment type="similarity">
    <text evidence="5">Belongs to the EutC family.</text>
</comment>
<dbReference type="GO" id="GO:0006520">
    <property type="term" value="P:amino acid metabolic process"/>
    <property type="evidence" value="ECO:0007669"/>
    <property type="project" value="InterPro"/>
</dbReference>
<evidence type="ECO:0000256" key="1">
    <source>
        <dbReference type="ARBA" id="ARBA00022628"/>
    </source>
</evidence>
<organism evidence="6 7">
    <name type="scientific">Mucilaginibacter auburnensis</name>
    <dbReference type="NCBI Taxonomy" id="1457233"/>
    <lineage>
        <taxon>Bacteria</taxon>
        <taxon>Pseudomonadati</taxon>
        <taxon>Bacteroidota</taxon>
        <taxon>Sphingobacteriia</taxon>
        <taxon>Sphingobacteriales</taxon>
        <taxon>Sphingobacteriaceae</taxon>
        <taxon>Mucilaginibacter</taxon>
    </lineage>
</organism>
<dbReference type="HAMAP" id="MF_00601">
    <property type="entry name" value="EutC"/>
    <property type="match status" value="1"/>
</dbReference>
<dbReference type="AlphaFoldDB" id="A0A2H9VME9"/>
<dbReference type="Pfam" id="PF05985">
    <property type="entry name" value="EutC"/>
    <property type="match status" value="1"/>
</dbReference>
<feature type="binding site" evidence="5">
    <location>
        <position position="157"/>
    </location>
    <ligand>
        <name>adenosylcob(III)alamin</name>
        <dbReference type="ChEBI" id="CHEBI:18408"/>
    </ligand>
</feature>
<dbReference type="PANTHER" id="PTHR39330:SF1">
    <property type="entry name" value="ETHANOLAMINE AMMONIA-LYASE SMALL SUBUNIT"/>
    <property type="match status" value="1"/>
</dbReference>
<dbReference type="EC" id="4.3.1.7" evidence="5"/>
<evidence type="ECO:0000256" key="2">
    <source>
        <dbReference type="ARBA" id="ARBA00023239"/>
    </source>
</evidence>
<dbReference type="GO" id="GO:0008851">
    <property type="term" value="F:ethanolamine ammonia-lyase activity"/>
    <property type="evidence" value="ECO:0007669"/>
    <property type="project" value="UniProtKB-UniRule"/>
</dbReference>
<dbReference type="OrthoDB" id="114248at2"/>
<dbReference type="GO" id="GO:0031419">
    <property type="term" value="F:cobalamin binding"/>
    <property type="evidence" value="ECO:0007669"/>
    <property type="project" value="UniProtKB-UniRule"/>
</dbReference>